<dbReference type="PROSITE" id="PS50921">
    <property type="entry name" value="ANTAR"/>
    <property type="match status" value="1"/>
</dbReference>
<dbReference type="SMART" id="SM01012">
    <property type="entry name" value="ANTAR"/>
    <property type="match status" value="1"/>
</dbReference>
<reference evidence="13" key="6">
    <citation type="submission" date="2023-03" db="EMBL/GenBank/DDBJ databases">
        <title>Aeromonas caviae strain AC1520.</title>
        <authorList>
            <person name="Xie T."/>
            <person name="Zhang Q."/>
            <person name="Deng J."/>
            <person name="Li X."/>
        </authorList>
    </citation>
    <scope>NUCLEOTIDE SEQUENCE</scope>
    <source>
        <strain evidence="13">AC1520</strain>
    </source>
</reference>
<reference evidence="11" key="3">
    <citation type="submission" date="2020-12" db="EMBL/GenBank/DDBJ databases">
        <title>GES Beta-lactamases isolated from hospital effluents in Brazil.</title>
        <authorList>
            <person name="Conte D."/>
            <person name="Mesa D."/>
            <person name="Palmeiro J.K."/>
            <person name="Dalla-Costa L.M."/>
        </authorList>
    </citation>
    <scope>NUCLEOTIDE SEQUENCE [LARGE SCALE GENOMIC DNA]</scope>
    <source>
        <strain evidence="11">Aero21</strain>
    </source>
</reference>
<proteinExistence type="predicted"/>
<dbReference type="InterPro" id="IPR036388">
    <property type="entry name" value="WH-like_DNA-bd_sf"/>
</dbReference>
<reference evidence="4 15" key="4">
    <citation type="submission" date="2021-07" db="EMBL/GenBank/DDBJ databases">
        <title>Draft genome sequence of carbapenem-resistant Aeromonas spp. in Japan.</title>
        <authorList>
            <person name="Maehana S."/>
            <person name="Suzuki M."/>
            <person name="Kitasato H."/>
        </authorList>
    </citation>
    <scope>NUCLEOTIDE SEQUENCE [LARGE SCALE GENOMIC DNA]</scope>
    <source>
        <strain evidence="4">KAM343</strain>
        <strain evidence="5">KAM348</strain>
        <strain evidence="6 15">KAM382</strain>
    </source>
</reference>
<evidence type="ECO:0000313" key="3">
    <source>
        <dbReference type="EMBL" id="BBQ31913.1"/>
    </source>
</evidence>
<dbReference type="Proteomes" id="UP001277183">
    <property type="component" value="Unassembled WGS sequence"/>
</dbReference>
<evidence type="ECO:0000313" key="12">
    <source>
        <dbReference type="EMBL" id="UZC87710.1"/>
    </source>
</evidence>
<dbReference type="RefSeq" id="WP_010675452.1">
    <property type="nucleotide sequence ID" value="NZ_AP019195.1"/>
</dbReference>
<dbReference type="EMBL" id="JAYGOJ010000137">
    <property type="protein sequence ID" value="MEA9437813.1"/>
    <property type="molecule type" value="Genomic_DNA"/>
</dbReference>
<evidence type="ECO:0000313" key="8">
    <source>
        <dbReference type="EMBL" id="MDH1897005.1"/>
    </source>
</evidence>
<accession>A0A081LIH2</accession>
<evidence type="ECO:0000313" key="17">
    <source>
        <dbReference type="Proteomes" id="UP001304847"/>
    </source>
</evidence>
<evidence type="ECO:0000313" key="4">
    <source>
        <dbReference type="EMBL" id="GJA43003.1"/>
    </source>
</evidence>
<dbReference type="GeneID" id="48823580"/>
<evidence type="ECO:0000259" key="1">
    <source>
        <dbReference type="PROSITE" id="PS50921"/>
    </source>
</evidence>
<reference evidence="10 17" key="9">
    <citation type="submission" date="2023-12" db="EMBL/GenBank/DDBJ databases">
        <title>Characterization of antibiotic resistance in Aeromonas spp. in hospital effluent.</title>
        <authorList>
            <person name="Negoseki B.R.S."/>
            <person name="Krul D."/>
            <person name="Siqueira A.C."/>
            <person name="Almeida M."/>
            <person name="Mesa D."/>
            <person name="Conte D."/>
            <person name="Dalla-Costa L.M."/>
        </authorList>
    </citation>
    <scope>NUCLEOTIDE SEQUENCE [LARGE SCALE GENOMIC DNA]</scope>
    <source>
        <strain evidence="10 17">36v</strain>
    </source>
</reference>
<dbReference type="GO" id="GO:0003723">
    <property type="term" value="F:RNA binding"/>
    <property type="evidence" value="ECO:0007669"/>
    <property type="project" value="InterPro"/>
</dbReference>
<evidence type="ECO:0000313" key="5">
    <source>
        <dbReference type="EMBL" id="GJA55403.1"/>
    </source>
</evidence>
<dbReference type="EMBL" id="JAWZVU010000101">
    <property type="protein sequence ID" value="MDX7721929.1"/>
    <property type="molecule type" value="Genomic_DNA"/>
</dbReference>
<dbReference type="EMBL" id="AP021927">
    <property type="protein sequence ID" value="BBQ31913.1"/>
    <property type="molecule type" value="Genomic_DNA"/>
</dbReference>
<dbReference type="Proteomes" id="UP001304847">
    <property type="component" value="Unassembled WGS sequence"/>
</dbReference>
<evidence type="ECO:0000313" key="6">
    <source>
        <dbReference type="EMBL" id="GJB89972.1"/>
    </source>
</evidence>
<dbReference type="Proteomes" id="UP000266778">
    <property type="component" value="Chromosome"/>
</dbReference>
<reference evidence="2" key="1">
    <citation type="journal article" date="2019" name="J Environ">
        <title>Genetic characterization and potential molecular dissemination mechanism of tet (31) gene in Aeromonas caviae from an oxytetracycline wastewater treatment system.</title>
        <authorList>
            <person name="Shi Y."/>
            <person name="Tian Z."/>
            <person name="Leclercq S.O."/>
            <person name="Zhang H."/>
            <person name="Yang M."/>
            <person name="Zhang Y."/>
        </authorList>
    </citation>
    <scope>NUCLEOTIDE SEQUENCE</scope>
    <source>
        <strain evidence="2">T25-39</strain>
    </source>
</reference>
<dbReference type="Proteomes" id="UP001160758">
    <property type="component" value="Unassembled WGS sequence"/>
</dbReference>
<dbReference type="EMBL" id="JAOCFT010000001">
    <property type="protein sequence ID" value="MDH1897005.1"/>
    <property type="molecule type" value="Genomic_DNA"/>
</dbReference>
<organism evidence="8 16">
    <name type="scientific">Aeromonas caviae</name>
    <name type="common">Aeromonas punctata</name>
    <dbReference type="NCBI Taxonomy" id="648"/>
    <lineage>
        <taxon>Bacteria</taxon>
        <taxon>Pseudomonadati</taxon>
        <taxon>Pseudomonadota</taxon>
        <taxon>Gammaproteobacteria</taxon>
        <taxon>Aeromonadales</taxon>
        <taxon>Aeromonadaceae</taxon>
        <taxon>Aeromonas</taxon>
    </lineage>
</organism>
<dbReference type="EMBL" id="JAOCIZ010000063">
    <property type="protein sequence ID" value="MDH1506401.1"/>
    <property type="molecule type" value="Genomic_DNA"/>
</dbReference>
<dbReference type="EMBL" id="BPOP01000001">
    <property type="protein sequence ID" value="GJB89972.1"/>
    <property type="molecule type" value="Genomic_DNA"/>
</dbReference>
<dbReference type="Gene3D" id="1.10.10.10">
    <property type="entry name" value="Winged helix-like DNA-binding domain superfamily/Winged helix DNA-binding domain"/>
    <property type="match status" value="1"/>
</dbReference>
<reference evidence="9" key="8">
    <citation type="submission" date="2023-11" db="EMBL/GenBank/DDBJ databases">
        <title>WGS of Aeromonas in Northern Israel.</title>
        <authorList>
            <person name="Hershko Y."/>
        </authorList>
    </citation>
    <scope>NUCLEOTIDE SEQUENCE</scope>
    <source>
        <strain evidence="9">77416</strain>
    </source>
</reference>
<evidence type="ECO:0000313" key="9">
    <source>
        <dbReference type="EMBL" id="MDX7721929.1"/>
    </source>
</evidence>
<dbReference type="InterPro" id="IPR005561">
    <property type="entry name" value="ANTAR"/>
</dbReference>
<name>A0A081LIH2_AERCA</name>
<evidence type="ECO:0000313" key="7">
    <source>
        <dbReference type="EMBL" id="MDH1506401.1"/>
    </source>
</evidence>
<dbReference type="EMBL" id="CP110176">
    <property type="protein sequence ID" value="UZC87710.1"/>
    <property type="molecule type" value="Genomic_DNA"/>
</dbReference>
<dbReference type="Proteomes" id="UP001218423">
    <property type="component" value="Chromosome"/>
</dbReference>
<dbReference type="OrthoDB" id="9782798at2"/>
<dbReference type="EMBL" id="BPNL01000033">
    <property type="protein sequence ID" value="GJA55403.1"/>
    <property type="molecule type" value="Genomic_DNA"/>
</dbReference>
<reference evidence="3 14" key="2">
    <citation type="submission" date="2019-12" db="EMBL/GenBank/DDBJ databases">
        <title>complete genome sequences of Aeromonas caviae str. WP2-W18-ESBL-01 isolated from wastewater treatment plant effluent.</title>
        <authorList>
            <person name="Sekizuka T."/>
            <person name="Itokawa K."/>
            <person name="Yatsu K."/>
            <person name="Inamine Y."/>
            <person name="Kuroda M."/>
        </authorList>
    </citation>
    <scope>NUCLEOTIDE SEQUENCE [LARGE SCALE GENOMIC DNA]</scope>
    <source>
        <strain evidence="3 14">WP2-W18-ESBL-01</strain>
    </source>
</reference>
<dbReference type="EMBL" id="BPNI01000117">
    <property type="protein sequence ID" value="GJA43003.1"/>
    <property type="molecule type" value="Genomic_DNA"/>
</dbReference>
<gene>
    <name evidence="2" type="ORF">C1C91_03615</name>
    <name evidence="11" type="ORF">JC965_09085</name>
    <name evidence="4" type="ORF">KAM343_37990</name>
    <name evidence="5" type="ORF">KAM348_28260</name>
    <name evidence="6" type="ORF">KAM382_00330</name>
    <name evidence="8" type="ORF">N5I07_05330</name>
    <name evidence="7" type="ORF">N5I20_15185</name>
    <name evidence="12" type="ORF">OJY61_07295</name>
    <name evidence="13" type="ORF">P5S46_04220</name>
    <name evidence="9" type="ORF">SJS77_15885</name>
    <name evidence="10" type="ORF">VCX44_18905</name>
    <name evidence="3" type="ORF">WP2W18E01_34950</name>
</gene>
<feature type="domain" description="ANTAR" evidence="1">
    <location>
        <begin position="128"/>
        <end position="189"/>
    </location>
</feature>
<dbReference type="Proteomes" id="UP000886939">
    <property type="component" value="Unassembled WGS sequence"/>
</dbReference>
<keyword evidence="17" id="KW-1185">Reference proteome</keyword>
<evidence type="ECO:0000313" key="2">
    <source>
        <dbReference type="EMBL" id="AXB04242.1"/>
    </source>
</evidence>
<dbReference type="EMBL" id="CP120942">
    <property type="protein sequence ID" value="WFF98799.1"/>
    <property type="molecule type" value="Genomic_DNA"/>
</dbReference>
<protein>
    <submittedName>
        <fullName evidence="8">ANTAR domain-containing protein</fullName>
    </submittedName>
</protein>
<evidence type="ECO:0000313" key="11">
    <source>
        <dbReference type="EMBL" id="QQA62590.1"/>
    </source>
</evidence>
<dbReference type="EMBL" id="CP065937">
    <property type="protein sequence ID" value="QQA62590.1"/>
    <property type="molecule type" value="Genomic_DNA"/>
</dbReference>
<dbReference type="EMBL" id="CP025706">
    <property type="protein sequence ID" value="AXB04242.1"/>
    <property type="molecule type" value="Genomic_DNA"/>
</dbReference>
<dbReference type="Proteomes" id="UP001163285">
    <property type="component" value="Chromosome"/>
</dbReference>
<dbReference type="InterPro" id="IPR011006">
    <property type="entry name" value="CheY-like_superfamily"/>
</dbReference>
<evidence type="ECO:0000313" key="10">
    <source>
        <dbReference type="EMBL" id="MEA9437813.1"/>
    </source>
</evidence>
<dbReference type="Pfam" id="PF03861">
    <property type="entry name" value="ANTAR"/>
    <property type="match status" value="1"/>
</dbReference>
<sequence length="194" mass="21861">MTTFSTRGQDGPASRLLIHADDPGQANRLALLVSHYGHQPGILDTRQLLTPTQRGDALLVSCRQFSAEVRLGLSLWPDMPRLLFCERLGGDTQLALLQQGVLLVPHPCGEREPVEQWLRLARSQLAMVQALMQTESELRQKLEDRRLIEQAKGRLMRHQGLDEDEAYRLMRSTAMSRHLSLGELARQLLQALPA</sequence>
<evidence type="ECO:0000313" key="16">
    <source>
        <dbReference type="Proteomes" id="UP001160758"/>
    </source>
</evidence>
<dbReference type="Proteomes" id="UP000887009">
    <property type="component" value="Unassembled WGS sequence"/>
</dbReference>
<reference evidence="12" key="7">
    <citation type="submission" date="2023-04" db="EMBL/GenBank/DDBJ databases">
        <title>Whole Genome Sequence of Multi-drug resistant Aeromonas caviae as a gut pathogen in newborn.</title>
        <authorList>
            <person name="Jadhav S.V."/>
            <person name="Saroj S.D."/>
            <person name="Saha U.B."/>
            <person name="Sen S."/>
            <person name="Kher A."/>
        </authorList>
    </citation>
    <scope>NUCLEOTIDE SEQUENCE</scope>
    <source>
        <strain evidence="12">SVJ23</strain>
    </source>
</reference>
<evidence type="ECO:0000313" key="13">
    <source>
        <dbReference type="EMBL" id="WFF98799.1"/>
    </source>
</evidence>
<reference evidence="8" key="5">
    <citation type="submission" date="2022-09" db="EMBL/GenBank/DDBJ databases">
        <title>Intensive care unit water sources are persistently colonized with multi-drug resistant bacteria and are the site of extensive horizontal gene transfer of antibiotic resistance genes.</title>
        <authorList>
            <person name="Diorio-Toth L."/>
        </authorList>
    </citation>
    <scope>NUCLEOTIDE SEQUENCE</scope>
    <source>
        <strain evidence="7">GD03710</strain>
        <strain evidence="8">GD03796</strain>
    </source>
</reference>
<evidence type="ECO:0000313" key="14">
    <source>
        <dbReference type="Proteomes" id="UP000515756"/>
    </source>
</evidence>
<dbReference type="Proteomes" id="UP000737420">
    <property type="component" value="Unassembled WGS sequence"/>
</dbReference>
<dbReference type="AlphaFoldDB" id="A0A081LIH2"/>
<dbReference type="SUPFAM" id="SSF52172">
    <property type="entry name" value="CheY-like"/>
    <property type="match status" value="1"/>
</dbReference>
<dbReference type="Proteomes" id="UP001161704">
    <property type="component" value="Unassembled WGS sequence"/>
</dbReference>
<dbReference type="Proteomes" id="UP000515756">
    <property type="component" value="Chromosome"/>
</dbReference>
<evidence type="ECO:0000313" key="15">
    <source>
        <dbReference type="Proteomes" id="UP000737420"/>
    </source>
</evidence>